<reference evidence="1" key="1">
    <citation type="submission" date="2015-12" db="EMBL/GenBank/DDBJ databases">
        <title>Gene expression during late stages of embryo sac development: a critical building block for successful pollen-pistil interactions.</title>
        <authorList>
            <person name="Liu Y."/>
            <person name="Joly V."/>
            <person name="Sabar M."/>
            <person name="Matton D.P."/>
        </authorList>
    </citation>
    <scope>NUCLEOTIDE SEQUENCE</scope>
</reference>
<evidence type="ECO:0000313" key="1">
    <source>
        <dbReference type="EMBL" id="JAP07123.1"/>
    </source>
</evidence>
<accession>A0A0V0GGM2</accession>
<dbReference type="EMBL" id="GEDG01039421">
    <property type="protein sequence ID" value="JAP07123.1"/>
    <property type="molecule type" value="Transcribed_RNA"/>
</dbReference>
<feature type="non-terminal residue" evidence="1">
    <location>
        <position position="1"/>
    </location>
</feature>
<organism evidence="1">
    <name type="scientific">Solanum chacoense</name>
    <name type="common">Chaco potato</name>
    <dbReference type="NCBI Taxonomy" id="4108"/>
    <lineage>
        <taxon>Eukaryota</taxon>
        <taxon>Viridiplantae</taxon>
        <taxon>Streptophyta</taxon>
        <taxon>Embryophyta</taxon>
        <taxon>Tracheophyta</taxon>
        <taxon>Spermatophyta</taxon>
        <taxon>Magnoliopsida</taxon>
        <taxon>eudicotyledons</taxon>
        <taxon>Gunneridae</taxon>
        <taxon>Pentapetalae</taxon>
        <taxon>asterids</taxon>
        <taxon>lamiids</taxon>
        <taxon>Solanales</taxon>
        <taxon>Solanaceae</taxon>
        <taxon>Solanoideae</taxon>
        <taxon>Solaneae</taxon>
        <taxon>Solanum</taxon>
    </lineage>
</organism>
<name>A0A0V0GGM2_SOLCH</name>
<dbReference type="AlphaFoldDB" id="A0A0V0GGM2"/>
<proteinExistence type="predicted"/>
<protein>
    <submittedName>
        <fullName evidence="1">Putative ovule protein</fullName>
    </submittedName>
</protein>
<sequence>ASRNLKLTLLQSNLKAFVSLVLSYIWSFRTLTVVAFFFSPSFGSVQCIFHSFSFRYIFRDESQLLQAYVFCKLEFPADVLMSVYF</sequence>